<accession>A0A9P6ECR3</accession>
<proteinExistence type="inferred from homology"/>
<keyword evidence="8" id="KW-0503">Monooxygenase</keyword>
<evidence type="ECO:0000256" key="4">
    <source>
        <dbReference type="ARBA" id="ARBA00022617"/>
    </source>
</evidence>
<dbReference type="OrthoDB" id="2789670at2759"/>
<comment type="pathway">
    <text evidence="2">Secondary metabolite biosynthesis.</text>
</comment>
<evidence type="ECO:0000256" key="2">
    <source>
        <dbReference type="ARBA" id="ARBA00005179"/>
    </source>
</evidence>
<dbReference type="PANTHER" id="PTHR46300:SF7">
    <property type="entry name" value="P450, PUTATIVE (EUROFUNG)-RELATED"/>
    <property type="match status" value="1"/>
</dbReference>
<dbReference type="GO" id="GO:0004497">
    <property type="term" value="F:monooxygenase activity"/>
    <property type="evidence" value="ECO:0007669"/>
    <property type="project" value="UniProtKB-KW"/>
</dbReference>
<evidence type="ECO:0000256" key="9">
    <source>
        <dbReference type="PIRSR" id="PIRSR602401-1"/>
    </source>
</evidence>
<dbReference type="GO" id="GO:0016705">
    <property type="term" value="F:oxidoreductase activity, acting on paired donors, with incorporation or reduction of molecular oxygen"/>
    <property type="evidence" value="ECO:0007669"/>
    <property type="project" value="InterPro"/>
</dbReference>
<comment type="similarity">
    <text evidence="3">Belongs to the cytochrome P450 family.</text>
</comment>
<keyword evidence="10" id="KW-1133">Transmembrane helix</keyword>
<dbReference type="EMBL" id="MU157870">
    <property type="protein sequence ID" value="KAF9526513.1"/>
    <property type="molecule type" value="Genomic_DNA"/>
</dbReference>
<dbReference type="CDD" id="cd11065">
    <property type="entry name" value="CYP64-like"/>
    <property type="match status" value="1"/>
</dbReference>
<evidence type="ECO:0000256" key="10">
    <source>
        <dbReference type="SAM" id="Phobius"/>
    </source>
</evidence>
<dbReference type="PRINTS" id="PR00385">
    <property type="entry name" value="P450"/>
</dbReference>
<dbReference type="GO" id="GO:0020037">
    <property type="term" value="F:heme binding"/>
    <property type="evidence" value="ECO:0007669"/>
    <property type="project" value="InterPro"/>
</dbReference>
<keyword evidence="5 9" id="KW-0479">Metal-binding</keyword>
<dbReference type="InterPro" id="IPR050364">
    <property type="entry name" value="Cytochrome_P450_fung"/>
</dbReference>
<evidence type="ECO:0000256" key="1">
    <source>
        <dbReference type="ARBA" id="ARBA00001971"/>
    </source>
</evidence>
<dbReference type="GO" id="GO:0005506">
    <property type="term" value="F:iron ion binding"/>
    <property type="evidence" value="ECO:0007669"/>
    <property type="project" value="InterPro"/>
</dbReference>
<dbReference type="SUPFAM" id="SSF48264">
    <property type="entry name" value="Cytochrome P450"/>
    <property type="match status" value="1"/>
</dbReference>
<dbReference type="PRINTS" id="PR00463">
    <property type="entry name" value="EP450I"/>
</dbReference>
<evidence type="ECO:0000313" key="11">
    <source>
        <dbReference type="EMBL" id="KAF9526513.1"/>
    </source>
</evidence>
<comment type="caution">
    <text evidence="11">The sequence shown here is derived from an EMBL/GenBank/DDBJ whole genome shotgun (WGS) entry which is preliminary data.</text>
</comment>
<dbReference type="Pfam" id="PF00067">
    <property type="entry name" value="p450"/>
    <property type="match status" value="1"/>
</dbReference>
<gene>
    <name evidence="11" type="ORF">CPB83DRAFT_884805</name>
</gene>
<evidence type="ECO:0000256" key="7">
    <source>
        <dbReference type="ARBA" id="ARBA00023004"/>
    </source>
</evidence>
<keyword evidence="4 9" id="KW-0349">Heme</keyword>
<dbReference type="Proteomes" id="UP000807306">
    <property type="component" value="Unassembled WGS sequence"/>
</dbReference>
<evidence type="ECO:0000256" key="5">
    <source>
        <dbReference type="ARBA" id="ARBA00022723"/>
    </source>
</evidence>
<dbReference type="Gene3D" id="1.10.630.10">
    <property type="entry name" value="Cytochrome P450"/>
    <property type="match status" value="1"/>
</dbReference>
<dbReference type="InterPro" id="IPR002401">
    <property type="entry name" value="Cyt_P450_E_grp-I"/>
</dbReference>
<evidence type="ECO:0000256" key="8">
    <source>
        <dbReference type="ARBA" id="ARBA00023033"/>
    </source>
</evidence>
<keyword evidence="12" id="KW-1185">Reference proteome</keyword>
<evidence type="ECO:0000313" key="12">
    <source>
        <dbReference type="Proteomes" id="UP000807306"/>
    </source>
</evidence>
<protein>
    <submittedName>
        <fullName evidence="11">Cytochrome P450</fullName>
    </submittedName>
</protein>
<keyword evidence="6" id="KW-0560">Oxidoreductase</keyword>
<feature type="binding site" description="axial binding residue" evidence="9">
    <location>
        <position position="469"/>
    </location>
    <ligand>
        <name>heme</name>
        <dbReference type="ChEBI" id="CHEBI:30413"/>
    </ligand>
    <ligandPart>
        <name>Fe</name>
        <dbReference type="ChEBI" id="CHEBI:18248"/>
    </ligandPart>
</feature>
<feature type="transmembrane region" description="Helical" evidence="10">
    <location>
        <begin position="33"/>
        <end position="51"/>
    </location>
</feature>
<name>A0A9P6ECR3_9AGAR</name>
<keyword evidence="7 9" id="KW-0408">Iron</keyword>
<keyword evidence="10" id="KW-0472">Membrane</keyword>
<evidence type="ECO:0000256" key="3">
    <source>
        <dbReference type="ARBA" id="ARBA00010617"/>
    </source>
</evidence>
<keyword evidence="10" id="KW-0812">Transmembrane</keyword>
<evidence type="ECO:0000256" key="6">
    <source>
        <dbReference type="ARBA" id="ARBA00023002"/>
    </source>
</evidence>
<sequence length="543" mass="61200">MRINKLNASLCHKNLQHLVGITMISSTQGQTSVALATLAVGLLVMVLVKILKKTLGYHSTRLSLPFPPGPPTRLFVGNALDFPSSNAHRVYTDWGKKYQSDILHASAFGSHVVIINNFKIADELLEKRAQLYNDRPDFPVRKIIDWDYVVALMRHGDWWIKHRKAAHQLFYASADKYLPIQVQEVHAFLRGLLRSPEAHDKHSKMLSISIPLLICFGYKPDSTEDRIIEISDQVAIVGLTMVQSLINIFPVLRYVPSWVPGATSRKLAEQVNEWSQEMKRIPINRVKADCTEGKARSSVMADFYGKYGTETCPKEEETILKNISFTAYTGAADTTISATGSLLYLMATHPEIQKKAQDELDAVLGYASRLPEFTDRPALPYIEAIYREILRMYPPLPLSLPHSLIDDDVYEGYFLPKGTTVIGNVWAMCHHERVFPEPFAFKPERFMDKNGRLNDDRRILAYGFGRRVCVGKAVASNTMWLNIASFLACFDIGPTIDKDGKNIEIDDAYIEYGAALHKKPFKCLITPRSVQHSTLIEATADSI</sequence>
<dbReference type="PANTHER" id="PTHR46300">
    <property type="entry name" value="P450, PUTATIVE (EUROFUNG)-RELATED-RELATED"/>
    <property type="match status" value="1"/>
</dbReference>
<organism evidence="11 12">
    <name type="scientific">Crepidotus variabilis</name>
    <dbReference type="NCBI Taxonomy" id="179855"/>
    <lineage>
        <taxon>Eukaryota</taxon>
        <taxon>Fungi</taxon>
        <taxon>Dikarya</taxon>
        <taxon>Basidiomycota</taxon>
        <taxon>Agaricomycotina</taxon>
        <taxon>Agaricomycetes</taxon>
        <taxon>Agaricomycetidae</taxon>
        <taxon>Agaricales</taxon>
        <taxon>Agaricineae</taxon>
        <taxon>Crepidotaceae</taxon>
        <taxon>Crepidotus</taxon>
    </lineage>
</organism>
<dbReference type="InterPro" id="IPR036396">
    <property type="entry name" value="Cyt_P450_sf"/>
</dbReference>
<dbReference type="InterPro" id="IPR001128">
    <property type="entry name" value="Cyt_P450"/>
</dbReference>
<comment type="cofactor">
    <cofactor evidence="1 9">
        <name>heme</name>
        <dbReference type="ChEBI" id="CHEBI:30413"/>
    </cofactor>
</comment>
<dbReference type="AlphaFoldDB" id="A0A9P6ECR3"/>
<reference evidence="11" key="1">
    <citation type="submission" date="2020-11" db="EMBL/GenBank/DDBJ databases">
        <authorList>
            <consortium name="DOE Joint Genome Institute"/>
            <person name="Ahrendt S."/>
            <person name="Riley R."/>
            <person name="Andreopoulos W."/>
            <person name="Labutti K."/>
            <person name="Pangilinan J."/>
            <person name="Ruiz-Duenas F.J."/>
            <person name="Barrasa J.M."/>
            <person name="Sanchez-Garcia M."/>
            <person name="Camarero S."/>
            <person name="Miyauchi S."/>
            <person name="Serrano A."/>
            <person name="Linde D."/>
            <person name="Babiker R."/>
            <person name="Drula E."/>
            <person name="Ayuso-Fernandez I."/>
            <person name="Pacheco R."/>
            <person name="Padilla G."/>
            <person name="Ferreira P."/>
            <person name="Barriuso J."/>
            <person name="Kellner H."/>
            <person name="Castanera R."/>
            <person name="Alfaro M."/>
            <person name="Ramirez L."/>
            <person name="Pisabarro A.G."/>
            <person name="Kuo A."/>
            <person name="Tritt A."/>
            <person name="Lipzen A."/>
            <person name="He G."/>
            <person name="Yan M."/>
            <person name="Ng V."/>
            <person name="Cullen D."/>
            <person name="Martin F."/>
            <person name="Rosso M.-N."/>
            <person name="Henrissat B."/>
            <person name="Hibbett D."/>
            <person name="Martinez A.T."/>
            <person name="Grigoriev I.V."/>
        </authorList>
    </citation>
    <scope>NUCLEOTIDE SEQUENCE</scope>
    <source>
        <strain evidence="11">CBS 506.95</strain>
    </source>
</reference>